<dbReference type="GO" id="GO:0005634">
    <property type="term" value="C:nucleus"/>
    <property type="evidence" value="ECO:0007669"/>
    <property type="project" value="UniProtKB-SubCell"/>
</dbReference>
<sequence>MSNLTRPSQQGDNSSPPSRTALPTHRKSPVDSVSRKRAEEQDRTASTHTRRSPSSDAMTPSQAPSPGSEQSSVSPGQVRTGTSASPAPVAGGPQGQVGQVCSNCGTTQTPLWRRSPQGSTICNACGLYQKARNTSRPASLKKKPPQLVATSSRAAPAKIAPAPGPGPKYHGAPAPTYVTEDQMPAGTCPGGGRCNGTGGAAGCGGCPAYNNRISKAAQLNNMESEQGCGSQSKHGDAVDDDPAAPVDIGALRLQNPNATVVIACQNCGTTTTPLWRRDESGHTICNACGLYYKLHGVHRPVSMKKSIIKRRKRVVPNASGGEWAEEYDGSETQSEAPDTITERGTLNDDGSISLGLRPRPDSLPSILPTSLRPNPGQTTLPRVADLAGYQTSHARLPLPHSHSEHHSDENKLAPITSLQPGTERQSSQSPASFLASSRKRSFSSAEDEPSYAHPAGNEQPKRLSSIKSILNPSSRPEEDEAREAYARAARASPRPSPGHFSQQTPSPLPSPYGVAPSGPFDESGTVQAQRRQELYQEAQRMREALAAKERELAEL</sequence>
<proteinExistence type="predicted"/>
<dbReference type="AlphaFoldDB" id="A0A8K0TR24"/>
<reference evidence="12" key="1">
    <citation type="journal article" date="2021" name="Nat. Commun.">
        <title>Genetic determinants of endophytism in the Arabidopsis root mycobiome.</title>
        <authorList>
            <person name="Mesny F."/>
            <person name="Miyauchi S."/>
            <person name="Thiergart T."/>
            <person name="Pickel B."/>
            <person name="Atanasova L."/>
            <person name="Karlsson M."/>
            <person name="Huettel B."/>
            <person name="Barry K.W."/>
            <person name="Haridas S."/>
            <person name="Chen C."/>
            <person name="Bauer D."/>
            <person name="Andreopoulos W."/>
            <person name="Pangilinan J."/>
            <person name="LaButti K."/>
            <person name="Riley R."/>
            <person name="Lipzen A."/>
            <person name="Clum A."/>
            <person name="Drula E."/>
            <person name="Henrissat B."/>
            <person name="Kohler A."/>
            <person name="Grigoriev I.V."/>
            <person name="Martin F.M."/>
            <person name="Hacquard S."/>
        </authorList>
    </citation>
    <scope>NUCLEOTIDE SEQUENCE</scope>
    <source>
        <strain evidence="12">MPI-CAGE-AT-0016</strain>
    </source>
</reference>
<dbReference type="FunFam" id="3.30.50.10:FF:000007">
    <property type="entry name" value="Nitrogen regulatory AreA, N-terminal"/>
    <property type="match status" value="1"/>
</dbReference>
<name>A0A8K0TR24_9PEZI</name>
<keyword evidence="8" id="KW-0539">Nucleus</keyword>
<feature type="domain" description="GATA-type" evidence="11">
    <location>
        <begin position="264"/>
        <end position="311"/>
    </location>
</feature>
<feature type="domain" description="GATA-type" evidence="11">
    <location>
        <begin position="95"/>
        <end position="153"/>
    </location>
</feature>
<feature type="compositionally biased region" description="Polar residues" evidence="10">
    <location>
        <begin position="367"/>
        <end position="380"/>
    </location>
</feature>
<evidence type="ECO:0000256" key="10">
    <source>
        <dbReference type="SAM" id="MobiDB-lite"/>
    </source>
</evidence>
<dbReference type="PANTHER" id="PTHR10071:SF335">
    <property type="entry name" value="IRON-SENSING TRANSCRIPTIONAL REPRESSOR-RELATED"/>
    <property type="match status" value="1"/>
</dbReference>
<keyword evidence="2" id="KW-0479">Metal-binding</keyword>
<dbReference type="SUPFAM" id="SSF57716">
    <property type="entry name" value="Glucocorticoid receptor-like (DNA-binding domain)"/>
    <property type="match status" value="2"/>
</dbReference>
<comment type="subcellular location">
    <subcellularLocation>
        <location evidence="1">Nucleus</location>
    </subcellularLocation>
</comment>
<dbReference type="GO" id="GO:0006879">
    <property type="term" value="P:intracellular iron ion homeostasis"/>
    <property type="evidence" value="ECO:0007669"/>
    <property type="project" value="UniProtKB-ARBA"/>
</dbReference>
<accession>A0A8K0TR24</accession>
<dbReference type="InterPro" id="IPR039355">
    <property type="entry name" value="Transcription_factor_GATA"/>
</dbReference>
<feature type="region of interest" description="Disordered" evidence="10">
    <location>
        <begin position="418"/>
        <end position="532"/>
    </location>
</feature>
<feature type="compositionally biased region" description="Basic and acidic residues" evidence="10">
    <location>
        <begin position="33"/>
        <end position="45"/>
    </location>
</feature>
<evidence type="ECO:0000256" key="3">
    <source>
        <dbReference type="ARBA" id="ARBA00022737"/>
    </source>
</evidence>
<evidence type="ECO:0000256" key="9">
    <source>
        <dbReference type="PROSITE-ProRule" id="PRU00094"/>
    </source>
</evidence>
<dbReference type="GO" id="GO:0034757">
    <property type="term" value="P:negative regulation of iron ion transport"/>
    <property type="evidence" value="ECO:0007669"/>
    <property type="project" value="UniProtKB-ARBA"/>
</dbReference>
<dbReference type="InterPro" id="IPR000679">
    <property type="entry name" value="Znf_GATA"/>
</dbReference>
<evidence type="ECO:0000259" key="11">
    <source>
        <dbReference type="PROSITE" id="PS50114"/>
    </source>
</evidence>
<feature type="compositionally biased region" description="Polar residues" evidence="10">
    <location>
        <begin position="465"/>
        <end position="474"/>
    </location>
</feature>
<evidence type="ECO:0000256" key="5">
    <source>
        <dbReference type="ARBA" id="ARBA00022833"/>
    </source>
</evidence>
<evidence type="ECO:0000256" key="6">
    <source>
        <dbReference type="ARBA" id="ARBA00023015"/>
    </source>
</evidence>
<dbReference type="PRINTS" id="PR00619">
    <property type="entry name" value="GATAZNFINGER"/>
</dbReference>
<feature type="region of interest" description="Disordered" evidence="10">
    <location>
        <begin position="1"/>
        <end position="96"/>
    </location>
</feature>
<keyword evidence="7" id="KW-0804">Transcription</keyword>
<feature type="compositionally biased region" description="Low complexity" evidence="10">
    <location>
        <begin position="83"/>
        <end position="96"/>
    </location>
</feature>
<feature type="compositionally biased region" description="Polar residues" evidence="10">
    <location>
        <begin position="330"/>
        <end position="350"/>
    </location>
</feature>
<evidence type="ECO:0000256" key="8">
    <source>
        <dbReference type="ARBA" id="ARBA00023242"/>
    </source>
</evidence>
<dbReference type="GO" id="GO:0000981">
    <property type="term" value="F:DNA-binding transcription factor activity, RNA polymerase II-specific"/>
    <property type="evidence" value="ECO:0007669"/>
    <property type="project" value="TreeGrafter"/>
</dbReference>
<dbReference type="CDD" id="cd00202">
    <property type="entry name" value="ZnF_GATA"/>
    <property type="match status" value="2"/>
</dbReference>
<dbReference type="GO" id="GO:0000122">
    <property type="term" value="P:negative regulation of transcription by RNA polymerase II"/>
    <property type="evidence" value="ECO:0007669"/>
    <property type="project" value="TreeGrafter"/>
</dbReference>
<dbReference type="FunFam" id="3.30.50.10:FF:000039">
    <property type="entry name" value="Siderophore transcription factor SreA"/>
    <property type="match status" value="1"/>
</dbReference>
<keyword evidence="6" id="KW-0805">Transcription regulation</keyword>
<evidence type="ECO:0000256" key="2">
    <source>
        <dbReference type="ARBA" id="ARBA00022723"/>
    </source>
</evidence>
<keyword evidence="4 9" id="KW-0863">Zinc-finger</keyword>
<dbReference type="PANTHER" id="PTHR10071">
    <property type="entry name" value="TRANSCRIPTION FACTOR GATA FAMILY MEMBER"/>
    <property type="match status" value="1"/>
</dbReference>
<evidence type="ECO:0000256" key="4">
    <source>
        <dbReference type="ARBA" id="ARBA00022771"/>
    </source>
</evidence>
<feature type="region of interest" description="Disordered" evidence="10">
    <location>
        <begin position="134"/>
        <end position="169"/>
    </location>
</feature>
<feature type="region of interest" description="Disordered" evidence="10">
    <location>
        <begin position="319"/>
        <end position="381"/>
    </location>
</feature>
<dbReference type="Pfam" id="PF00320">
    <property type="entry name" value="GATA"/>
    <property type="match status" value="2"/>
</dbReference>
<dbReference type="Proteomes" id="UP000813385">
    <property type="component" value="Unassembled WGS sequence"/>
</dbReference>
<dbReference type="InterPro" id="IPR013088">
    <property type="entry name" value="Znf_NHR/GATA"/>
</dbReference>
<protein>
    <submittedName>
        <fullName evidence="12">Siderophore regulation protein</fullName>
    </submittedName>
</protein>
<organism evidence="12 13">
    <name type="scientific">Plectosphaerella cucumerina</name>
    <dbReference type="NCBI Taxonomy" id="40658"/>
    <lineage>
        <taxon>Eukaryota</taxon>
        <taxon>Fungi</taxon>
        <taxon>Dikarya</taxon>
        <taxon>Ascomycota</taxon>
        <taxon>Pezizomycotina</taxon>
        <taxon>Sordariomycetes</taxon>
        <taxon>Hypocreomycetidae</taxon>
        <taxon>Glomerellales</taxon>
        <taxon>Plectosphaerellaceae</taxon>
        <taxon>Plectosphaerella</taxon>
    </lineage>
</organism>
<keyword evidence="13" id="KW-1185">Reference proteome</keyword>
<comment type="caution">
    <text evidence="12">The sequence shown here is derived from an EMBL/GenBank/DDBJ whole genome shotgun (WGS) entry which is preliminary data.</text>
</comment>
<dbReference type="SMART" id="SM00401">
    <property type="entry name" value="ZnF_GATA"/>
    <property type="match status" value="2"/>
</dbReference>
<evidence type="ECO:0000313" key="13">
    <source>
        <dbReference type="Proteomes" id="UP000813385"/>
    </source>
</evidence>
<dbReference type="GO" id="GO:0045944">
    <property type="term" value="P:positive regulation of transcription by RNA polymerase II"/>
    <property type="evidence" value="ECO:0007669"/>
    <property type="project" value="TreeGrafter"/>
</dbReference>
<dbReference type="EMBL" id="JAGPXD010000001">
    <property type="protein sequence ID" value="KAH7375777.1"/>
    <property type="molecule type" value="Genomic_DNA"/>
</dbReference>
<feature type="compositionally biased region" description="Polar residues" evidence="10">
    <location>
        <begin position="1"/>
        <end position="18"/>
    </location>
</feature>
<evidence type="ECO:0000313" key="12">
    <source>
        <dbReference type="EMBL" id="KAH7375777.1"/>
    </source>
</evidence>
<evidence type="ECO:0000256" key="7">
    <source>
        <dbReference type="ARBA" id="ARBA00023163"/>
    </source>
</evidence>
<dbReference type="PROSITE" id="PS50114">
    <property type="entry name" value="GATA_ZN_FINGER_2"/>
    <property type="match status" value="2"/>
</dbReference>
<dbReference type="GO" id="GO:0000978">
    <property type="term" value="F:RNA polymerase II cis-regulatory region sequence-specific DNA binding"/>
    <property type="evidence" value="ECO:0007669"/>
    <property type="project" value="TreeGrafter"/>
</dbReference>
<dbReference type="Gene3D" id="3.30.50.10">
    <property type="entry name" value="Erythroid Transcription Factor GATA-1, subunit A"/>
    <property type="match status" value="2"/>
</dbReference>
<feature type="compositionally biased region" description="Polar residues" evidence="10">
    <location>
        <begin position="46"/>
        <end position="82"/>
    </location>
</feature>
<dbReference type="GO" id="GO:0008270">
    <property type="term" value="F:zinc ion binding"/>
    <property type="evidence" value="ECO:0007669"/>
    <property type="project" value="UniProtKB-KW"/>
</dbReference>
<keyword evidence="3" id="KW-0677">Repeat</keyword>
<keyword evidence="5" id="KW-0862">Zinc</keyword>
<gene>
    <name evidence="12" type="ORF">B0T11DRAFT_13154</name>
</gene>
<dbReference type="PROSITE" id="PS00344">
    <property type="entry name" value="GATA_ZN_FINGER_1"/>
    <property type="match status" value="2"/>
</dbReference>
<feature type="compositionally biased region" description="Low complexity" evidence="10">
    <location>
        <begin position="425"/>
        <end position="436"/>
    </location>
</feature>
<dbReference type="OrthoDB" id="515401at2759"/>
<evidence type="ECO:0000256" key="1">
    <source>
        <dbReference type="ARBA" id="ARBA00004123"/>
    </source>
</evidence>